<name>A0ABW5CKF6_9HYPH</name>
<proteinExistence type="predicted"/>
<feature type="signal peptide" evidence="1">
    <location>
        <begin position="1"/>
        <end position="22"/>
    </location>
</feature>
<reference evidence="3" key="1">
    <citation type="journal article" date="2019" name="Int. J. Syst. Evol. Microbiol.">
        <title>The Global Catalogue of Microorganisms (GCM) 10K type strain sequencing project: providing services to taxonomists for standard genome sequencing and annotation.</title>
        <authorList>
            <consortium name="The Broad Institute Genomics Platform"/>
            <consortium name="The Broad Institute Genome Sequencing Center for Infectious Disease"/>
            <person name="Wu L."/>
            <person name="Ma J."/>
        </authorList>
    </citation>
    <scope>NUCLEOTIDE SEQUENCE [LARGE SCALE GENOMIC DNA]</scope>
    <source>
        <strain evidence="3">ZS-35-S2</strain>
    </source>
</reference>
<accession>A0ABW5CKF6</accession>
<dbReference type="EMBL" id="JBHUIJ010000004">
    <property type="protein sequence ID" value="MFD2236575.1"/>
    <property type="molecule type" value="Genomic_DNA"/>
</dbReference>
<sequence length="333" mass="36124">MGLFRNCVLLAGAAAVSLCAPAATGPALAQDVPTIRIGWTIPAEDTKYLMMKRPELFPALGSAYNIEWVQFQGTAPMAQAMIAGAVECSTQSALVLANGHLQGGLESYVVASHVDSTPGHFSPYWAVREDDPIREVADLRGKTVSINVLGSGLMGPLTMYLEEGGLDPRRDIRLVELGFSGSEDALRSGRVDAAVMNQPFARNAESAGGVRKLFSTEDVLTTMVQIFEVCSKAFVDEQPEVAEAYVRDLTSAMDLVLADRAQTIEVAASVTNIPVPVLEAYYMTENDFERYEGGAFQFDALQDMFDLYTRIGMLEGELDAQLFRHPTLSAPLR</sequence>
<protein>
    <submittedName>
        <fullName evidence="2">ABC transporter substrate-binding protein</fullName>
    </submittedName>
</protein>
<evidence type="ECO:0000313" key="3">
    <source>
        <dbReference type="Proteomes" id="UP001597371"/>
    </source>
</evidence>
<dbReference type="Proteomes" id="UP001597371">
    <property type="component" value="Unassembled WGS sequence"/>
</dbReference>
<dbReference type="PANTHER" id="PTHR30024">
    <property type="entry name" value="ALIPHATIC SULFONATES-BINDING PROTEIN-RELATED"/>
    <property type="match status" value="1"/>
</dbReference>
<dbReference type="PANTHER" id="PTHR30024:SF48">
    <property type="entry name" value="ABC TRANSPORTER SUBSTRATE-BINDING PROTEIN"/>
    <property type="match status" value="1"/>
</dbReference>
<dbReference type="RefSeq" id="WP_245195599.1">
    <property type="nucleotide sequence ID" value="NZ_CP072611.1"/>
</dbReference>
<evidence type="ECO:0000256" key="1">
    <source>
        <dbReference type="SAM" id="SignalP"/>
    </source>
</evidence>
<organism evidence="2 3">
    <name type="scientific">Aureimonas populi</name>
    <dbReference type="NCBI Taxonomy" id="1701758"/>
    <lineage>
        <taxon>Bacteria</taxon>
        <taxon>Pseudomonadati</taxon>
        <taxon>Pseudomonadota</taxon>
        <taxon>Alphaproteobacteria</taxon>
        <taxon>Hyphomicrobiales</taxon>
        <taxon>Aurantimonadaceae</taxon>
        <taxon>Aureimonas</taxon>
    </lineage>
</organism>
<feature type="chain" id="PRO_5046244075" evidence="1">
    <location>
        <begin position="23"/>
        <end position="333"/>
    </location>
</feature>
<gene>
    <name evidence="2" type="ORF">ACFSKQ_03730</name>
</gene>
<evidence type="ECO:0000313" key="2">
    <source>
        <dbReference type="EMBL" id="MFD2236575.1"/>
    </source>
</evidence>
<keyword evidence="3" id="KW-1185">Reference proteome</keyword>
<dbReference type="SUPFAM" id="SSF53850">
    <property type="entry name" value="Periplasmic binding protein-like II"/>
    <property type="match status" value="1"/>
</dbReference>
<comment type="caution">
    <text evidence="2">The sequence shown here is derived from an EMBL/GenBank/DDBJ whole genome shotgun (WGS) entry which is preliminary data.</text>
</comment>
<dbReference type="Pfam" id="PF13379">
    <property type="entry name" value="NMT1_2"/>
    <property type="match status" value="1"/>
</dbReference>
<keyword evidence="1" id="KW-0732">Signal</keyword>
<dbReference type="Gene3D" id="3.40.190.10">
    <property type="entry name" value="Periplasmic binding protein-like II"/>
    <property type="match status" value="2"/>
</dbReference>